<evidence type="ECO:0000313" key="2">
    <source>
        <dbReference type="Proteomes" id="UP000266861"/>
    </source>
</evidence>
<keyword evidence="2" id="KW-1185">Reference proteome</keyword>
<comment type="caution">
    <text evidence="1">The sequence shown here is derived from an EMBL/GenBank/DDBJ whole genome shotgun (WGS) entry which is preliminary data.</text>
</comment>
<proteinExistence type="predicted"/>
<accession>A0A397GT20</accession>
<organism evidence="1 2">
    <name type="scientific">Diversispora epigaea</name>
    <dbReference type="NCBI Taxonomy" id="1348612"/>
    <lineage>
        <taxon>Eukaryota</taxon>
        <taxon>Fungi</taxon>
        <taxon>Fungi incertae sedis</taxon>
        <taxon>Mucoromycota</taxon>
        <taxon>Glomeromycotina</taxon>
        <taxon>Glomeromycetes</taxon>
        <taxon>Diversisporales</taxon>
        <taxon>Diversisporaceae</taxon>
        <taxon>Diversispora</taxon>
    </lineage>
</organism>
<dbReference type="Proteomes" id="UP000266861">
    <property type="component" value="Unassembled WGS sequence"/>
</dbReference>
<evidence type="ECO:0000313" key="1">
    <source>
        <dbReference type="EMBL" id="RHZ52586.1"/>
    </source>
</evidence>
<protein>
    <submittedName>
        <fullName evidence="1">Uncharacterized protein</fullName>
    </submittedName>
</protein>
<name>A0A397GT20_9GLOM</name>
<sequence length="98" mass="11435">MEDMIISVTVKRTKKILIKVNCSEYPSKRTYLHTYDDIDLLEMECLNWSVHETNFNEIKRKSVNITSSSHIPMSVMGTEVAIGLKIKWVFDQQIKSQK</sequence>
<dbReference type="EMBL" id="PQFF01000402">
    <property type="protein sequence ID" value="RHZ52586.1"/>
    <property type="molecule type" value="Genomic_DNA"/>
</dbReference>
<reference evidence="1 2" key="1">
    <citation type="submission" date="2018-08" db="EMBL/GenBank/DDBJ databases">
        <title>Genome and evolution of the arbuscular mycorrhizal fungus Diversispora epigaea (formerly Glomus versiforme) and its bacterial endosymbionts.</title>
        <authorList>
            <person name="Sun X."/>
            <person name="Fei Z."/>
            <person name="Harrison M."/>
        </authorList>
    </citation>
    <scope>NUCLEOTIDE SEQUENCE [LARGE SCALE GENOMIC DNA]</scope>
    <source>
        <strain evidence="1 2">IT104</strain>
    </source>
</reference>
<dbReference type="AlphaFoldDB" id="A0A397GT20"/>
<gene>
    <name evidence="1" type="ORF">Glove_460g36</name>
</gene>